<sequence length="77" mass="8676">MWWPGIWPGCGQCAAHLIRHCKGVLELHPRWQKWAGTVIDVLRDTAKAVDQARAAEADQLDPDLLADLRARYDKAVT</sequence>
<accession>A0ABX9EFP4</accession>
<name>A0ABX9EFP4_9PSEU</name>
<protein>
    <submittedName>
        <fullName evidence="1">Uncharacterized protein</fullName>
    </submittedName>
</protein>
<gene>
    <name evidence="1" type="ORF">C8D87_1012</name>
</gene>
<proteinExistence type="predicted"/>
<keyword evidence="2" id="KW-1185">Reference proteome</keyword>
<dbReference type="Proteomes" id="UP000248714">
    <property type="component" value="Unassembled WGS sequence"/>
</dbReference>
<comment type="caution">
    <text evidence="1">The sequence shown here is derived from an EMBL/GenBank/DDBJ whole genome shotgun (WGS) entry which is preliminary data.</text>
</comment>
<evidence type="ECO:0000313" key="1">
    <source>
        <dbReference type="EMBL" id="RAS69703.1"/>
    </source>
</evidence>
<evidence type="ECO:0000313" key="2">
    <source>
        <dbReference type="Proteomes" id="UP000248714"/>
    </source>
</evidence>
<dbReference type="EMBL" id="QLTT01000001">
    <property type="protein sequence ID" value="RAS69703.1"/>
    <property type="molecule type" value="Genomic_DNA"/>
</dbReference>
<organism evidence="1 2">
    <name type="scientific">Lentzea atacamensis</name>
    <dbReference type="NCBI Taxonomy" id="531938"/>
    <lineage>
        <taxon>Bacteria</taxon>
        <taxon>Bacillati</taxon>
        <taxon>Actinomycetota</taxon>
        <taxon>Actinomycetes</taxon>
        <taxon>Pseudonocardiales</taxon>
        <taxon>Pseudonocardiaceae</taxon>
        <taxon>Lentzea</taxon>
    </lineage>
</organism>
<reference evidence="1 2" key="1">
    <citation type="submission" date="2018-06" db="EMBL/GenBank/DDBJ databases">
        <title>Genomic Encyclopedia of Type Strains, Phase IV (KMG-IV): sequencing the most valuable type-strain genomes for metagenomic binning, comparative biology and taxonomic classification.</title>
        <authorList>
            <person name="Goeker M."/>
        </authorList>
    </citation>
    <scope>NUCLEOTIDE SEQUENCE [LARGE SCALE GENOMIC DNA]</scope>
    <source>
        <strain evidence="1 2">DSM 45479</strain>
    </source>
</reference>